<dbReference type="AlphaFoldDB" id="A0A9W6MX10"/>
<comment type="subcellular location">
    <subcellularLocation>
        <location evidence="10">Cell inner membrane</location>
    </subcellularLocation>
    <subcellularLocation>
        <location evidence="2">Cell membrane</location>
        <topology evidence="2">Single-pass membrane protein</topology>
    </subcellularLocation>
</comment>
<evidence type="ECO:0000256" key="1">
    <source>
        <dbReference type="ARBA" id="ARBA00002254"/>
    </source>
</evidence>
<evidence type="ECO:0000256" key="6">
    <source>
        <dbReference type="ARBA" id="ARBA00022692"/>
    </source>
</evidence>
<proteinExistence type="inferred from homology"/>
<gene>
    <name evidence="12" type="primary">fliL</name>
    <name evidence="12" type="ORF">GCM10017643_01740</name>
</gene>
<keyword evidence="9 10" id="KW-0472">Membrane</keyword>
<keyword evidence="8 10" id="KW-1133">Transmembrane helix</keyword>
<evidence type="ECO:0000256" key="2">
    <source>
        <dbReference type="ARBA" id="ARBA00004162"/>
    </source>
</evidence>
<sequence>MAQTPKTTKAVAGKAAPGNGEGGKSPGLVIPLAVLTLLAAALGGGVGIQLASTVEKSVTEKAKEKPPEPEAPPLRYADRDTLLEALKPIVTNLAAPSQTLVRLEVSIIYKNGALTNPQLAAAQIREDVMGYLRTLSLSQIEGPSGLLHLREDLNERARLRTEGQVDEVVIQTLVVQ</sequence>
<evidence type="ECO:0000256" key="9">
    <source>
        <dbReference type="ARBA" id="ARBA00023136"/>
    </source>
</evidence>
<dbReference type="Pfam" id="PF03748">
    <property type="entry name" value="FliL"/>
    <property type="match status" value="1"/>
</dbReference>
<evidence type="ECO:0000256" key="7">
    <source>
        <dbReference type="ARBA" id="ARBA00022779"/>
    </source>
</evidence>
<keyword evidence="7 10" id="KW-0283">Flagellar rotation</keyword>
<reference evidence="12" key="1">
    <citation type="journal article" date="2014" name="Int. J. Syst. Evol. Microbiol.">
        <title>Complete genome sequence of Corynebacterium casei LMG S-19264T (=DSM 44701T), isolated from a smear-ripened cheese.</title>
        <authorList>
            <consortium name="US DOE Joint Genome Institute (JGI-PGF)"/>
            <person name="Walter F."/>
            <person name="Albersmeier A."/>
            <person name="Kalinowski J."/>
            <person name="Ruckert C."/>
        </authorList>
    </citation>
    <scope>NUCLEOTIDE SEQUENCE</scope>
    <source>
        <strain evidence="12">VKM B-2484</strain>
    </source>
</reference>
<evidence type="ECO:0000256" key="3">
    <source>
        <dbReference type="ARBA" id="ARBA00008281"/>
    </source>
</evidence>
<protein>
    <recommendedName>
        <fullName evidence="10">Flagellar protein FliL</fullName>
    </recommendedName>
</protein>
<keyword evidence="12" id="KW-0282">Flagellum</keyword>
<keyword evidence="13" id="KW-1185">Reference proteome</keyword>
<evidence type="ECO:0000313" key="12">
    <source>
        <dbReference type="EMBL" id="GLK70059.1"/>
    </source>
</evidence>
<dbReference type="Proteomes" id="UP001143370">
    <property type="component" value="Unassembled WGS sequence"/>
</dbReference>
<keyword evidence="12" id="KW-0966">Cell projection</keyword>
<evidence type="ECO:0000256" key="10">
    <source>
        <dbReference type="RuleBase" id="RU364125"/>
    </source>
</evidence>
<reference evidence="12" key="2">
    <citation type="submission" date="2023-01" db="EMBL/GenBank/DDBJ databases">
        <authorList>
            <person name="Sun Q."/>
            <person name="Evtushenko L."/>
        </authorList>
    </citation>
    <scope>NUCLEOTIDE SEQUENCE</scope>
    <source>
        <strain evidence="12">VKM B-2484</strain>
    </source>
</reference>
<comment type="function">
    <text evidence="1 10">Controls the rotational direction of flagella during chemotaxis.</text>
</comment>
<evidence type="ECO:0000256" key="11">
    <source>
        <dbReference type="SAM" id="MobiDB-lite"/>
    </source>
</evidence>
<keyword evidence="4" id="KW-1003">Cell membrane</keyword>
<evidence type="ECO:0000256" key="8">
    <source>
        <dbReference type="ARBA" id="ARBA00022989"/>
    </source>
</evidence>
<dbReference type="InterPro" id="IPR005503">
    <property type="entry name" value="FliL"/>
</dbReference>
<organism evidence="12 13">
    <name type="scientific">Ancylobacter dichloromethanicus</name>
    <dbReference type="NCBI Taxonomy" id="518825"/>
    <lineage>
        <taxon>Bacteria</taxon>
        <taxon>Pseudomonadati</taxon>
        <taxon>Pseudomonadota</taxon>
        <taxon>Alphaproteobacteria</taxon>
        <taxon>Hyphomicrobiales</taxon>
        <taxon>Xanthobacteraceae</taxon>
        <taxon>Ancylobacter</taxon>
    </lineage>
</organism>
<dbReference type="EMBL" id="BSFJ01000001">
    <property type="protein sequence ID" value="GLK70059.1"/>
    <property type="molecule type" value="Genomic_DNA"/>
</dbReference>
<evidence type="ECO:0000313" key="13">
    <source>
        <dbReference type="Proteomes" id="UP001143370"/>
    </source>
</evidence>
<dbReference type="GO" id="GO:0071973">
    <property type="term" value="P:bacterial-type flagellum-dependent cell motility"/>
    <property type="evidence" value="ECO:0007669"/>
    <property type="project" value="InterPro"/>
</dbReference>
<dbReference type="GO" id="GO:0005886">
    <property type="term" value="C:plasma membrane"/>
    <property type="evidence" value="ECO:0007669"/>
    <property type="project" value="UniProtKB-SubCell"/>
</dbReference>
<comment type="caution">
    <text evidence="12">The sequence shown here is derived from an EMBL/GenBank/DDBJ whole genome shotgun (WGS) entry which is preliminary data.</text>
</comment>
<evidence type="ECO:0000256" key="5">
    <source>
        <dbReference type="ARBA" id="ARBA00022500"/>
    </source>
</evidence>
<comment type="similarity">
    <text evidence="3 10">Belongs to the FliL family.</text>
</comment>
<dbReference type="GO" id="GO:0009425">
    <property type="term" value="C:bacterial-type flagellum basal body"/>
    <property type="evidence" value="ECO:0007669"/>
    <property type="project" value="InterPro"/>
</dbReference>
<name>A0A9W6MX10_9HYPH</name>
<dbReference type="GO" id="GO:0006935">
    <property type="term" value="P:chemotaxis"/>
    <property type="evidence" value="ECO:0007669"/>
    <property type="project" value="UniProtKB-KW"/>
</dbReference>
<accession>A0A9W6MX10</accession>
<keyword evidence="10" id="KW-0997">Cell inner membrane</keyword>
<dbReference type="RefSeq" id="WP_213375762.1">
    <property type="nucleotide sequence ID" value="NZ_BSFJ01000001.1"/>
</dbReference>
<keyword evidence="6 10" id="KW-0812">Transmembrane</keyword>
<feature type="region of interest" description="Disordered" evidence="11">
    <location>
        <begin position="1"/>
        <end position="22"/>
    </location>
</feature>
<keyword evidence="12" id="KW-0969">Cilium</keyword>
<evidence type="ECO:0000256" key="4">
    <source>
        <dbReference type="ARBA" id="ARBA00022475"/>
    </source>
</evidence>
<feature type="transmembrane region" description="Helical" evidence="10">
    <location>
        <begin position="28"/>
        <end position="51"/>
    </location>
</feature>
<keyword evidence="5 10" id="KW-0145">Chemotaxis</keyword>